<protein>
    <recommendedName>
        <fullName evidence="2">Toxin VasX N-terminal region domain-containing protein</fullName>
    </recommendedName>
</protein>
<dbReference type="NCBIfam" id="NF041559">
    <property type="entry name" value="BTH_I2691_fam"/>
    <property type="match status" value="1"/>
</dbReference>
<name>A0A9X1MXC2_9GAMM</name>
<feature type="transmembrane region" description="Helical" evidence="1">
    <location>
        <begin position="965"/>
        <end position="983"/>
    </location>
</feature>
<dbReference type="Proteomes" id="UP001139171">
    <property type="component" value="Unassembled WGS sequence"/>
</dbReference>
<keyword evidence="1" id="KW-1133">Transmembrane helix</keyword>
<proteinExistence type="predicted"/>
<reference evidence="3" key="1">
    <citation type="submission" date="2021-11" db="EMBL/GenBank/DDBJ databases">
        <title>Jinshanibacter sp. isolated from one year old Eriocheir sinensis.</title>
        <authorList>
            <person name="Li J.-Y."/>
            <person name="He W."/>
            <person name="Gao T.-H."/>
        </authorList>
    </citation>
    <scope>NUCLEOTIDE SEQUENCE</scope>
    <source>
        <strain evidence="3">LJY008</strain>
    </source>
</reference>
<dbReference type="InterPro" id="IPR046864">
    <property type="entry name" value="VasX_N"/>
</dbReference>
<dbReference type="CDD" id="cd20707">
    <property type="entry name" value="MIX_III"/>
    <property type="match status" value="1"/>
</dbReference>
<evidence type="ECO:0000259" key="2">
    <source>
        <dbReference type="Pfam" id="PF20249"/>
    </source>
</evidence>
<keyword evidence="1" id="KW-0472">Membrane</keyword>
<dbReference type="AlphaFoldDB" id="A0A9X1MXC2"/>
<accession>A0A9X1MXC2</accession>
<gene>
    <name evidence="3" type="ORF">LPW36_15230</name>
</gene>
<dbReference type="Pfam" id="PF20249">
    <property type="entry name" value="VasX_N"/>
    <property type="match status" value="1"/>
</dbReference>
<feature type="transmembrane region" description="Helical" evidence="1">
    <location>
        <begin position="899"/>
        <end position="918"/>
    </location>
</feature>
<dbReference type="RefSeq" id="WP_230610981.1">
    <property type="nucleotide sequence ID" value="NZ_JAJNAG010000048.1"/>
</dbReference>
<evidence type="ECO:0000313" key="4">
    <source>
        <dbReference type="Proteomes" id="UP001139171"/>
    </source>
</evidence>
<feature type="transmembrane region" description="Helical" evidence="1">
    <location>
        <begin position="938"/>
        <end position="959"/>
    </location>
</feature>
<keyword evidence="1" id="KW-0812">Transmembrane</keyword>
<comment type="caution">
    <text evidence="3">The sequence shown here is derived from an EMBL/GenBank/DDBJ whole genome shotgun (WGS) entry which is preliminary data.</text>
</comment>
<dbReference type="EMBL" id="JAJNAG010000048">
    <property type="protein sequence ID" value="MCD1127331.1"/>
    <property type="molecule type" value="Genomic_DNA"/>
</dbReference>
<dbReference type="InterPro" id="IPR048126">
    <property type="entry name" value="Toxin_VasX"/>
</dbReference>
<keyword evidence="4" id="KW-1185">Reference proteome</keyword>
<organism evidence="3 4">
    <name type="scientific">Limnobaculum eriocheiris</name>
    <dbReference type="NCBI Taxonomy" id="2897391"/>
    <lineage>
        <taxon>Bacteria</taxon>
        <taxon>Pseudomonadati</taxon>
        <taxon>Pseudomonadota</taxon>
        <taxon>Gammaproteobacteria</taxon>
        <taxon>Enterobacterales</taxon>
        <taxon>Budviciaceae</taxon>
        <taxon>Limnobaculum</taxon>
    </lineage>
</organism>
<feature type="domain" description="Toxin VasX N-terminal region" evidence="2">
    <location>
        <begin position="22"/>
        <end position="175"/>
    </location>
</feature>
<evidence type="ECO:0000256" key="1">
    <source>
        <dbReference type="SAM" id="Phobius"/>
    </source>
</evidence>
<sequence>MSDHKTNCVEAKKAADISNGGCGVCERLGFPLFLVRKSVVKKQLNGINWSAGIPSLNDREPEETLKAHEYVLRTLRTGYVYVLVETKLGGNKEFLGYEVTPDGAFRYRTVKEMHETDVKPLAESCVKNDHTLPSLFINVDMSIHKETVWVAYSRRAWSEKVRLKYTSADADLTRFTQVTINDGSKAEPAKLSPGRSFDFDKLINGEIKLLEFENETLKGKFDTAHNFNSLAKKGTKDKLNNIAAHLAKKNNCKVGVVLVEDTFGLAEEFNKQRLINCEPLIMPAWEQAKLMDDNIQKAFKDYAENTDAMGNKRNGQSAIDSYMDRALDGKLPLKKLSEELFKVFQNPPNTSAKLTSARVPDYFKQDLVYRRKIMSCINGYKSGLQDYFDEKFTQPQYRDFSSTTGDPRGDAYNAKEKARLLSEGWEEVTLPPTDKVSSLTPKTRLVLTPEKAAEFGFKKEWEKLQKRLSTDKLDTFEKDNNAAFKRLLSEIEQHNYDYLMYVTWLFGSESKPSTEAIKVKRYNSVEFWLIECESDGLDAHKGYIDDAIAMLKGNVTLAKLPEQYAIWDSLMRNDKTFYFHVLSGGEKSLWSWLLQEKLDDNDKTQEKIGDVSKGVDTSSQLADIPYHNKTLFIAAFEELVGWSVAGIANGPESAKRINSALMKGHFEEAVKAFSNIEARRFTFNARIRDLPEIYRAVMSTYEGEKSVSVRSGGQTIEVKKTSGNWEIQGNHSSNVLNNKIKIEMVLIADDFASMQHLEQFLTAHKNSGGGMVNSSSLVQASQIDGAQMRVPVELARDLTADEMLNAIKQVRRRAIIAEGKAAVINGIMVLLQMLSFNANRKLLQQQQLPKAQHDKIVASMAKALLTSGIMISQMGAQLVKVVGVLRRGGIFSQMIPGASSFIKGTGVVLAGVAILDGVVDFCSGMKMYKSGDKSDGKWLMRGGVLSVLSGGILLYFAIFASATPIGWLLVAIGLAILGAYMVVTGSESDNWSPIELWLNRCLFGKHSHTEKGAPYQATEADVGKAINDYFACISGSYLFVAKNMSEKKLINAIYPEVPWYARVSDPMSSLGNPVAADTMSRDFYGSLYLLAGLSQYTEKSTFEGEVIIECYQGAPIRLTIEKASDRVKFIPVTGIPEGHKLLLAKEASDAEKHTYGISEKNKGIFTIEQKIGEISGLKQLHCFLNYWAEGKEVNPMPMRLEYQQQG</sequence>
<evidence type="ECO:0000313" key="3">
    <source>
        <dbReference type="EMBL" id="MCD1127331.1"/>
    </source>
</evidence>
<feature type="transmembrane region" description="Helical" evidence="1">
    <location>
        <begin position="821"/>
        <end position="839"/>
    </location>
</feature>